<dbReference type="InterPro" id="IPR035093">
    <property type="entry name" value="RelE/ParE_toxin_dom_sf"/>
</dbReference>
<keyword evidence="2" id="KW-1277">Toxin-antitoxin system</keyword>
<dbReference type="Pfam" id="PF05016">
    <property type="entry name" value="ParE_toxin"/>
    <property type="match status" value="1"/>
</dbReference>
<comment type="similarity">
    <text evidence="1">Belongs to the RelE toxin family.</text>
</comment>
<reference evidence="3" key="1">
    <citation type="journal article" date="2014" name="Int. J. Syst. Evol. Microbiol.">
        <title>Complete genome of a new Firmicutes species belonging to the dominant human colonic microbiota ('Ruminococcus bicirculans') reveals two chromosomes and a selective capacity to utilize plant glucans.</title>
        <authorList>
            <consortium name="NISC Comparative Sequencing Program"/>
            <person name="Wegmann U."/>
            <person name="Louis P."/>
            <person name="Goesmann A."/>
            <person name="Henrissat B."/>
            <person name="Duncan S.H."/>
            <person name="Flint H.J."/>
        </authorList>
    </citation>
    <scope>NUCLEOTIDE SEQUENCE</scope>
    <source>
        <strain evidence="3">NBRC 103855</strain>
    </source>
</reference>
<dbReference type="RefSeq" id="WP_284393432.1">
    <property type="nucleotide sequence ID" value="NZ_BSNG01000003.1"/>
</dbReference>
<dbReference type="InterPro" id="IPR051803">
    <property type="entry name" value="TA_system_RelE-like_toxin"/>
</dbReference>
<evidence type="ECO:0000256" key="2">
    <source>
        <dbReference type="ARBA" id="ARBA00022649"/>
    </source>
</evidence>
<sequence length="94" mass="10983">MKLRWTKAARRDRELIYAYVEVSNPAAALQLDERFQERADQLRQLPGLGRVGRVPGTRELSIAGSSYMFVYRVQSDHVWVLRIMHTARVWPEPD</sequence>
<gene>
    <name evidence="3" type="ORF">GCM10007913_37220</name>
</gene>
<comment type="caution">
    <text evidence="3">The sequence shown here is derived from an EMBL/GenBank/DDBJ whole genome shotgun (WGS) entry which is preliminary data.</text>
</comment>
<evidence type="ECO:0000313" key="4">
    <source>
        <dbReference type="Proteomes" id="UP001161406"/>
    </source>
</evidence>
<dbReference type="PANTHER" id="PTHR33755">
    <property type="entry name" value="TOXIN PARE1-RELATED"/>
    <property type="match status" value="1"/>
</dbReference>
<dbReference type="Proteomes" id="UP001161406">
    <property type="component" value="Unassembled WGS sequence"/>
</dbReference>
<protein>
    <submittedName>
        <fullName evidence="3">Toxin Y4kP</fullName>
    </submittedName>
</protein>
<dbReference type="PANTHER" id="PTHR33755:SF6">
    <property type="entry name" value="PLASMID STABILIZATION SYSTEM PROTEIN"/>
    <property type="match status" value="1"/>
</dbReference>
<evidence type="ECO:0000256" key="1">
    <source>
        <dbReference type="ARBA" id="ARBA00006226"/>
    </source>
</evidence>
<accession>A0ABQ5UI59</accession>
<organism evidence="3 4">
    <name type="scientific">Devosia yakushimensis</name>
    <dbReference type="NCBI Taxonomy" id="470028"/>
    <lineage>
        <taxon>Bacteria</taxon>
        <taxon>Pseudomonadati</taxon>
        <taxon>Pseudomonadota</taxon>
        <taxon>Alphaproteobacteria</taxon>
        <taxon>Hyphomicrobiales</taxon>
        <taxon>Devosiaceae</taxon>
        <taxon>Devosia</taxon>
    </lineage>
</organism>
<name>A0ABQ5UI59_9HYPH</name>
<dbReference type="EMBL" id="BSNG01000003">
    <property type="protein sequence ID" value="GLQ11790.1"/>
    <property type="molecule type" value="Genomic_DNA"/>
</dbReference>
<keyword evidence="4" id="KW-1185">Reference proteome</keyword>
<reference evidence="3" key="2">
    <citation type="submission" date="2023-01" db="EMBL/GenBank/DDBJ databases">
        <title>Draft genome sequence of Devosia yakushimensis strain NBRC 103855.</title>
        <authorList>
            <person name="Sun Q."/>
            <person name="Mori K."/>
        </authorList>
    </citation>
    <scope>NUCLEOTIDE SEQUENCE</scope>
    <source>
        <strain evidence="3">NBRC 103855</strain>
    </source>
</reference>
<evidence type="ECO:0000313" key="3">
    <source>
        <dbReference type="EMBL" id="GLQ11790.1"/>
    </source>
</evidence>
<dbReference type="InterPro" id="IPR007712">
    <property type="entry name" value="RelE/ParE_toxin"/>
</dbReference>
<dbReference type="Gene3D" id="3.30.2310.20">
    <property type="entry name" value="RelE-like"/>
    <property type="match status" value="1"/>
</dbReference>
<proteinExistence type="inferred from homology"/>